<evidence type="ECO:0000313" key="3">
    <source>
        <dbReference type="Proteomes" id="UP001229421"/>
    </source>
</evidence>
<organism evidence="2 3">
    <name type="scientific">Tagetes erecta</name>
    <name type="common">African marigold</name>
    <dbReference type="NCBI Taxonomy" id="13708"/>
    <lineage>
        <taxon>Eukaryota</taxon>
        <taxon>Viridiplantae</taxon>
        <taxon>Streptophyta</taxon>
        <taxon>Embryophyta</taxon>
        <taxon>Tracheophyta</taxon>
        <taxon>Spermatophyta</taxon>
        <taxon>Magnoliopsida</taxon>
        <taxon>eudicotyledons</taxon>
        <taxon>Gunneridae</taxon>
        <taxon>Pentapetalae</taxon>
        <taxon>asterids</taxon>
        <taxon>campanulids</taxon>
        <taxon>Asterales</taxon>
        <taxon>Asteraceae</taxon>
        <taxon>Asteroideae</taxon>
        <taxon>Heliantheae alliance</taxon>
        <taxon>Tageteae</taxon>
        <taxon>Tagetes</taxon>
    </lineage>
</organism>
<dbReference type="PANTHER" id="PTHR33704:SF1">
    <property type="entry name" value="PROTEIN HEAT INTOLERANT 4-RELATED"/>
    <property type="match status" value="1"/>
</dbReference>
<name>A0AAD8NU46_TARER</name>
<keyword evidence="3" id="KW-1185">Reference proteome</keyword>
<evidence type="ECO:0000256" key="1">
    <source>
        <dbReference type="SAM" id="MobiDB-lite"/>
    </source>
</evidence>
<comment type="caution">
    <text evidence="2">The sequence shown here is derived from an EMBL/GenBank/DDBJ whole genome shotgun (WGS) entry which is preliminary data.</text>
</comment>
<sequence length="272" mass="30953">MDEEQNERKRSETSTSCEEQQETKRSKSLISQERLRLGREENVRGGRMEARAGLPHWGTVGTTSFVISTQLEFLKSRMTDTGISVPTVIVIVSPFPPINKIAIIHKRSEEVVDMEEMNTTWVPCIPPGERATATPEYTEFGPNSRFYLPYFRNPYEVDKKKHKTVVDIVYPTEAGPIVREFDWKFHMIEAMEKHIQDVKELRRTNKEAAAAFENMRFYKFYPAATPDTPDLSYDKVCTASESNLFRGGSGSDRLAGGTRLAESNLASKRTSD</sequence>
<dbReference type="EMBL" id="JAUHHV010000006">
    <property type="protein sequence ID" value="KAK1420811.1"/>
    <property type="molecule type" value="Genomic_DNA"/>
</dbReference>
<dbReference type="Proteomes" id="UP001229421">
    <property type="component" value="Unassembled WGS sequence"/>
</dbReference>
<accession>A0AAD8NU46</accession>
<proteinExistence type="predicted"/>
<gene>
    <name evidence="2" type="ORF">QVD17_22689</name>
</gene>
<dbReference type="PANTHER" id="PTHR33704">
    <property type="entry name" value="PROTEIN HEAT INTOLERANT 4-RELATED"/>
    <property type="match status" value="1"/>
</dbReference>
<evidence type="ECO:0000313" key="2">
    <source>
        <dbReference type="EMBL" id="KAK1420811.1"/>
    </source>
</evidence>
<dbReference type="InterPro" id="IPR039313">
    <property type="entry name" value="HIT4"/>
</dbReference>
<reference evidence="2" key="1">
    <citation type="journal article" date="2023" name="bioRxiv">
        <title>Improved chromosome-level genome assembly for marigold (Tagetes erecta).</title>
        <authorList>
            <person name="Jiang F."/>
            <person name="Yuan L."/>
            <person name="Wang S."/>
            <person name="Wang H."/>
            <person name="Xu D."/>
            <person name="Wang A."/>
            <person name="Fan W."/>
        </authorList>
    </citation>
    <scope>NUCLEOTIDE SEQUENCE</scope>
    <source>
        <strain evidence="2">WSJ</strain>
        <tissue evidence="2">Leaf</tissue>
    </source>
</reference>
<protein>
    <submittedName>
        <fullName evidence="2">Uncharacterized protein</fullName>
    </submittedName>
</protein>
<dbReference type="AlphaFoldDB" id="A0AAD8NU46"/>
<feature type="region of interest" description="Disordered" evidence="1">
    <location>
        <begin position="1"/>
        <end position="31"/>
    </location>
</feature>
<dbReference type="GO" id="GO:1900034">
    <property type="term" value="P:regulation of cellular response to heat"/>
    <property type="evidence" value="ECO:0007669"/>
    <property type="project" value="InterPro"/>
</dbReference>
<feature type="compositionally biased region" description="Basic and acidic residues" evidence="1">
    <location>
        <begin position="1"/>
        <end position="12"/>
    </location>
</feature>